<protein>
    <submittedName>
        <fullName evidence="1">Uncharacterized protein</fullName>
    </submittedName>
</protein>
<feature type="non-terminal residue" evidence="1">
    <location>
        <position position="45"/>
    </location>
</feature>
<evidence type="ECO:0000313" key="1">
    <source>
        <dbReference type="EMBL" id="EGV27869.1"/>
    </source>
</evidence>
<sequence length="45" mass="4829">MTESTLEGLSQPEIEGHDPLHALLRKGRGELIAQAVEAELASFLA</sequence>
<gene>
    <name evidence="1" type="ORF">ThidrDRAFT_4334</name>
</gene>
<dbReference type="Proteomes" id="UP000004200">
    <property type="component" value="Unassembled WGS sequence"/>
</dbReference>
<accession>G2E7S1</accession>
<proteinExistence type="predicted"/>
<organism evidence="1 2">
    <name type="scientific">Thiorhodococcus drewsii AZ1</name>
    <dbReference type="NCBI Taxonomy" id="765913"/>
    <lineage>
        <taxon>Bacteria</taxon>
        <taxon>Pseudomonadati</taxon>
        <taxon>Pseudomonadota</taxon>
        <taxon>Gammaproteobacteria</taxon>
        <taxon>Chromatiales</taxon>
        <taxon>Chromatiaceae</taxon>
        <taxon>Thiorhodococcus</taxon>
    </lineage>
</organism>
<dbReference type="AlphaFoldDB" id="G2E7S1"/>
<reference evidence="1 2" key="1">
    <citation type="submission" date="2011-06" db="EMBL/GenBank/DDBJ databases">
        <title>The draft genome of Thiorhodococcus drewsii AZ1.</title>
        <authorList>
            <consortium name="US DOE Joint Genome Institute (JGI-PGF)"/>
            <person name="Lucas S."/>
            <person name="Han J."/>
            <person name="Lapidus A."/>
            <person name="Cheng J.-F."/>
            <person name="Goodwin L."/>
            <person name="Pitluck S."/>
            <person name="Peters L."/>
            <person name="Land M.L."/>
            <person name="Hauser L."/>
            <person name="Vogl K."/>
            <person name="Liu Z."/>
            <person name="Imhoff J."/>
            <person name="Thiel V."/>
            <person name="Frigaard N.-U."/>
            <person name="Bryant D.A."/>
            <person name="Woyke T.J."/>
        </authorList>
    </citation>
    <scope>NUCLEOTIDE SEQUENCE [LARGE SCALE GENOMIC DNA]</scope>
    <source>
        <strain evidence="1 2">AZ1</strain>
    </source>
</reference>
<dbReference type="EMBL" id="AFWT01000055">
    <property type="protein sequence ID" value="EGV27869.1"/>
    <property type="molecule type" value="Genomic_DNA"/>
</dbReference>
<name>G2E7S1_9GAMM</name>
<comment type="caution">
    <text evidence="1">The sequence shown here is derived from an EMBL/GenBank/DDBJ whole genome shotgun (WGS) entry which is preliminary data.</text>
</comment>
<keyword evidence="2" id="KW-1185">Reference proteome</keyword>
<evidence type="ECO:0000313" key="2">
    <source>
        <dbReference type="Proteomes" id="UP000004200"/>
    </source>
</evidence>